<dbReference type="AlphaFoldDB" id="A0AAN8AWP6"/>
<reference evidence="2 3" key="1">
    <citation type="journal article" date="2023" name="Genes (Basel)">
        <title>Chromosome-Level Genome Assembly and Circadian Gene Repertoire of the Patagonia Blennie Eleginops maclovinus-The Closest Ancestral Proxy of Antarctic Cryonotothenioids.</title>
        <authorList>
            <person name="Cheng C.C."/>
            <person name="Rivera-Colon A.G."/>
            <person name="Minhas B.F."/>
            <person name="Wilson L."/>
            <person name="Rayamajhi N."/>
            <person name="Vargas-Chacoff L."/>
            <person name="Catchen J.M."/>
        </authorList>
    </citation>
    <scope>NUCLEOTIDE SEQUENCE [LARGE SCALE GENOMIC DNA]</scope>
    <source>
        <strain evidence="2">JMC-PN-2008</strain>
    </source>
</reference>
<evidence type="ECO:0000313" key="2">
    <source>
        <dbReference type="EMBL" id="KAK5870912.1"/>
    </source>
</evidence>
<evidence type="ECO:0000256" key="1">
    <source>
        <dbReference type="SAM" id="MobiDB-lite"/>
    </source>
</evidence>
<organism evidence="2 3">
    <name type="scientific">Eleginops maclovinus</name>
    <name type="common">Patagonian blennie</name>
    <name type="synonym">Eleginus maclovinus</name>
    <dbReference type="NCBI Taxonomy" id="56733"/>
    <lineage>
        <taxon>Eukaryota</taxon>
        <taxon>Metazoa</taxon>
        <taxon>Chordata</taxon>
        <taxon>Craniata</taxon>
        <taxon>Vertebrata</taxon>
        <taxon>Euteleostomi</taxon>
        <taxon>Actinopterygii</taxon>
        <taxon>Neopterygii</taxon>
        <taxon>Teleostei</taxon>
        <taxon>Neoteleostei</taxon>
        <taxon>Acanthomorphata</taxon>
        <taxon>Eupercaria</taxon>
        <taxon>Perciformes</taxon>
        <taxon>Notothenioidei</taxon>
        <taxon>Eleginopidae</taxon>
        <taxon>Eleginops</taxon>
    </lineage>
</organism>
<feature type="region of interest" description="Disordered" evidence="1">
    <location>
        <begin position="1"/>
        <end position="39"/>
    </location>
</feature>
<dbReference type="Proteomes" id="UP001346869">
    <property type="component" value="Unassembled WGS sequence"/>
</dbReference>
<keyword evidence="3" id="KW-1185">Reference proteome</keyword>
<sequence length="89" mass="10180">MDTFRNLPSRRQTSTEEDWEPDRGLKREKAPALREERRGGVFSGPVSTFLCRSEGDQGGGSSIDLDEVARSVMCRDGRDLHQILHQRRH</sequence>
<feature type="compositionally biased region" description="Basic and acidic residues" evidence="1">
    <location>
        <begin position="21"/>
        <end position="39"/>
    </location>
</feature>
<dbReference type="EMBL" id="JAUZQC010000005">
    <property type="protein sequence ID" value="KAK5870912.1"/>
    <property type="molecule type" value="Genomic_DNA"/>
</dbReference>
<proteinExistence type="predicted"/>
<name>A0AAN8AWP6_ELEMC</name>
<comment type="caution">
    <text evidence="2">The sequence shown here is derived from an EMBL/GenBank/DDBJ whole genome shotgun (WGS) entry which is preliminary data.</text>
</comment>
<accession>A0AAN8AWP6</accession>
<protein>
    <submittedName>
        <fullName evidence="2">Uncharacterized protein</fullName>
    </submittedName>
</protein>
<reference evidence="2 3" key="2">
    <citation type="journal article" date="2023" name="Mol. Biol. Evol.">
        <title>Genomics of Secondarily Temperate Adaptation in the Only Non-Antarctic Icefish.</title>
        <authorList>
            <person name="Rivera-Colon A.G."/>
            <person name="Rayamajhi N."/>
            <person name="Minhas B.F."/>
            <person name="Madrigal G."/>
            <person name="Bilyk K.T."/>
            <person name="Yoon V."/>
            <person name="Hune M."/>
            <person name="Gregory S."/>
            <person name="Cheng C.H.C."/>
            <person name="Catchen J.M."/>
        </authorList>
    </citation>
    <scope>NUCLEOTIDE SEQUENCE [LARGE SCALE GENOMIC DNA]</scope>
    <source>
        <strain evidence="2">JMC-PN-2008</strain>
    </source>
</reference>
<evidence type="ECO:0000313" key="3">
    <source>
        <dbReference type="Proteomes" id="UP001346869"/>
    </source>
</evidence>
<gene>
    <name evidence="2" type="ORF">PBY51_003820</name>
</gene>